<gene>
    <name evidence="3" type="ORF">FC695_05555</name>
</gene>
<protein>
    <submittedName>
        <fullName evidence="3">DUF3427 domain-containing protein</fullName>
    </submittedName>
</protein>
<sequence>EEIAKKQIFKAINNSNLTAMKVLKEAFAELKNRIGRTPYLYDFIVNHSIDPVVLVEGYSNYYQFLLKMKEDVPTLTEYENKVLTMFSLEVLNGKRKNEIVLLELLLKQEKVDKDEYIKQLEKSNCLTDDDTITSVQRIFELEFFLQNSQKKYGEKPILSLQEDKTYMFNDSIRKSLEQKEYFKRLVMDIIKSAREKSKNYECDSNLTVYKKYSRKDVCKLLNWHNDESSTMYGYKTKYYTCPIFITYHKNNEVESSVDYGDEFLNQDVLKWYTRSNRTLKSKEVQTIIDAKENNIDVHIFVKKDDDEGSDFYYLGKARPDKTSVEQTEMQDKNGKELPVVTMNMIMEKSVDNKLYDYLKDSNVL</sequence>
<dbReference type="Pfam" id="PF26350">
    <property type="entry name" value="DUF8090"/>
    <property type="match status" value="1"/>
</dbReference>
<feature type="non-terminal residue" evidence="3">
    <location>
        <position position="1"/>
    </location>
</feature>
<evidence type="ECO:0000313" key="4">
    <source>
        <dbReference type="Proteomes" id="UP000308444"/>
    </source>
</evidence>
<dbReference type="AlphaFoldDB" id="A0A9X9ABY2"/>
<reference evidence="3 4" key="1">
    <citation type="journal article" date="2019" name="Environ. Microbiol.">
        <title>An active ?-lactamase is a part of an orchestrated cell wall stress resistance network of Bacillus subtilis and related rhizosphere species.</title>
        <authorList>
            <person name="Bucher T."/>
            <person name="Keren-Paz A."/>
            <person name="Hausser J."/>
            <person name="Olender T."/>
            <person name="Cytryn E."/>
            <person name="Kolodkin-Gal I."/>
        </authorList>
    </citation>
    <scope>NUCLEOTIDE SEQUENCE [LARGE SCALE GENOMIC DNA]</scope>
    <source>
        <strain evidence="3 4">I32</strain>
    </source>
</reference>
<evidence type="ECO:0000313" key="3">
    <source>
        <dbReference type="EMBL" id="TKJ06710.1"/>
    </source>
</evidence>
<dbReference type="EMBL" id="SZOH01000295">
    <property type="protein sequence ID" value="TKJ06710.1"/>
    <property type="molecule type" value="Genomic_DNA"/>
</dbReference>
<evidence type="ECO:0000259" key="2">
    <source>
        <dbReference type="Pfam" id="PF26350"/>
    </source>
</evidence>
<feature type="domain" description="DUF8090" evidence="2">
    <location>
        <begin position="23"/>
        <end position="201"/>
    </location>
</feature>
<proteinExistence type="predicted"/>
<dbReference type="InterPro" id="IPR021835">
    <property type="entry name" value="DUF3427"/>
</dbReference>
<dbReference type="InterPro" id="IPR058403">
    <property type="entry name" value="DUF8090"/>
</dbReference>
<feature type="domain" description="DUF3427" evidence="1">
    <location>
        <begin position="206"/>
        <end position="358"/>
    </location>
</feature>
<dbReference type="Pfam" id="PF11907">
    <property type="entry name" value="DUF3427"/>
    <property type="match status" value="1"/>
</dbReference>
<evidence type="ECO:0000259" key="1">
    <source>
        <dbReference type="Pfam" id="PF11907"/>
    </source>
</evidence>
<name>A0A9X9ABY2_BACCE</name>
<comment type="caution">
    <text evidence="3">The sequence shown here is derived from an EMBL/GenBank/DDBJ whole genome shotgun (WGS) entry which is preliminary data.</text>
</comment>
<accession>A0A9X9ABY2</accession>
<organism evidence="3 4">
    <name type="scientific">Bacillus cereus</name>
    <dbReference type="NCBI Taxonomy" id="1396"/>
    <lineage>
        <taxon>Bacteria</taxon>
        <taxon>Bacillati</taxon>
        <taxon>Bacillota</taxon>
        <taxon>Bacilli</taxon>
        <taxon>Bacillales</taxon>
        <taxon>Bacillaceae</taxon>
        <taxon>Bacillus</taxon>
        <taxon>Bacillus cereus group</taxon>
    </lineage>
</organism>
<dbReference type="Proteomes" id="UP000308444">
    <property type="component" value="Unassembled WGS sequence"/>
</dbReference>